<keyword evidence="1" id="KW-0812">Transmembrane</keyword>
<name>A0A3P7MC86_DIBLA</name>
<evidence type="ECO:0000313" key="3">
    <source>
        <dbReference type="Proteomes" id="UP000281553"/>
    </source>
</evidence>
<proteinExistence type="predicted"/>
<keyword evidence="1" id="KW-0472">Membrane</keyword>
<keyword evidence="3" id="KW-1185">Reference proteome</keyword>
<evidence type="ECO:0000256" key="1">
    <source>
        <dbReference type="SAM" id="Phobius"/>
    </source>
</evidence>
<feature type="transmembrane region" description="Helical" evidence="1">
    <location>
        <begin position="61"/>
        <end position="85"/>
    </location>
</feature>
<evidence type="ECO:0000313" key="2">
    <source>
        <dbReference type="EMBL" id="VDN15531.1"/>
    </source>
</evidence>
<protein>
    <submittedName>
        <fullName evidence="2">Uncharacterized protein</fullName>
    </submittedName>
</protein>
<dbReference type="Proteomes" id="UP000281553">
    <property type="component" value="Unassembled WGS sequence"/>
</dbReference>
<reference evidence="2 3" key="1">
    <citation type="submission" date="2018-11" db="EMBL/GenBank/DDBJ databases">
        <authorList>
            <consortium name="Pathogen Informatics"/>
        </authorList>
    </citation>
    <scope>NUCLEOTIDE SEQUENCE [LARGE SCALE GENOMIC DNA]</scope>
</reference>
<dbReference type="EMBL" id="UYRU01062830">
    <property type="protein sequence ID" value="VDN15531.1"/>
    <property type="molecule type" value="Genomic_DNA"/>
</dbReference>
<sequence length="118" mass="13286">MDAKNRLDVRVRRAVQPPIEMQQRRMYNASSESTPDICLVSCSSTLSLPSLSSPGFPPLSLSYISFLYLPPSVLLLLLLFLLSVLSLNPNPFGRMLPLRKSRNRHAYVRAYQSLHVVA</sequence>
<accession>A0A3P7MC86</accession>
<organism evidence="2 3">
    <name type="scientific">Dibothriocephalus latus</name>
    <name type="common">Fish tapeworm</name>
    <name type="synonym">Diphyllobothrium latum</name>
    <dbReference type="NCBI Taxonomy" id="60516"/>
    <lineage>
        <taxon>Eukaryota</taxon>
        <taxon>Metazoa</taxon>
        <taxon>Spiralia</taxon>
        <taxon>Lophotrochozoa</taxon>
        <taxon>Platyhelminthes</taxon>
        <taxon>Cestoda</taxon>
        <taxon>Eucestoda</taxon>
        <taxon>Diphyllobothriidea</taxon>
        <taxon>Diphyllobothriidae</taxon>
        <taxon>Dibothriocephalus</taxon>
    </lineage>
</organism>
<keyword evidence="1" id="KW-1133">Transmembrane helix</keyword>
<gene>
    <name evidence="2" type="ORF">DILT_LOCUS11362</name>
</gene>
<dbReference type="AlphaFoldDB" id="A0A3P7MC86"/>